<evidence type="ECO:0000256" key="1">
    <source>
        <dbReference type="SAM" id="MobiDB-lite"/>
    </source>
</evidence>
<keyword evidence="2" id="KW-0732">Signal</keyword>
<dbReference type="EMBL" id="JACHJG010000008">
    <property type="protein sequence ID" value="MBB4887882.1"/>
    <property type="molecule type" value="Genomic_DNA"/>
</dbReference>
<accession>A0A7W7PFL5</accession>
<comment type="caution">
    <text evidence="3">The sequence shown here is derived from an EMBL/GenBank/DDBJ whole genome shotgun (WGS) entry which is preliminary data.</text>
</comment>
<protein>
    <recommendedName>
        <fullName evidence="5">Lipoprotein</fullName>
    </recommendedName>
</protein>
<dbReference type="Proteomes" id="UP000556436">
    <property type="component" value="Unassembled WGS sequence"/>
</dbReference>
<dbReference type="RefSeq" id="WP_184735112.1">
    <property type="nucleotide sequence ID" value="NZ_BMRW01000027.1"/>
</dbReference>
<evidence type="ECO:0000313" key="4">
    <source>
        <dbReference type="Proteomes" id="UP000556436"/>
    </source>
</evidence>
<evidence type="ECO:0000256" key="2">
    <source>
        <dbReference type="SAM" id="SignalP"/>
    </source>
</evidence>
<proteinExistence type="predicted"/>
<reference evidence="3 4" key="1">
    <citation type="submission" date="2020-08" db="EMBL/GenBank/DDBJ databases">
        <title>Genomic Encyclopedia of Type Strains, Phase III (KMG-III): the genomes of soil and plant-associated and newly described type strains.</title>
        <authorList>
            <person name="Whitman W."/>
        </authorList>
    </citation>
    <scope>NUCLEOTIDE SEQUENCE [LARGE SCALE GENOMIC DNA]</scope>
    <source>
        <strain evidence="3 4">CECT 3265</strain>
    </source>
</reference>
<evidence type="ECO:0000313" key="3">
    <source>
        <dbReference type="EMBL" id="MBB4887882.1"/>
    </source>
</evidence>
<feature type="region of interest" description="Disordered" evidence="1">
    <location>
        <begin position="19"/>
        <end position="49"/>
    </location>
</feature>
<name>A0A7W7PFL5_STRNE</name>
<sequence>MRMALAVATALLLSTGCTSASGTTDARQEAKSPAATGARSAGSKETSATADAFRHRASGLIPARQLQRDVCEAGEESSFNHGRDTYRFRCTRTLIMYFGADGAIVDRIREMDAAIKDVVRKRTGSKPITDQSFETVDEAMKYYASDGKDGPVPTLTYRWSVGGGAQNKFKARMDWEDPVKDRGRFFLQGPGNYVCSTSNGGVNASRSAVQECQTVDQEAETSRIRARHRYAVKVTLEDNYYELEWE</sequence>
<dbReference type="PROSITE" id="PS51257">
    <property type="entry name" value="PROKAR_LIPOPROTEIN"/>
    <property type="match status" value="1"/>
</dbReference>
<organism evidence="3 4">
    <name type="scientific">Streptomyces netropsis</name>
    <name type="common">Streptoverticillium netropsis</name>
    <dbReference type="NCBI Taxonomy" id="55404"/>
    <lineage>
        <taxon>Bacteria</taxon>
        <taxon>Bacillati</taxon>
        <taxon>Actinomycetota</taxon>
        <taxon>Actinomycetes</taxon>
        <taxon>Kitasatosporales</taxon>
        <taxon>Streptomycetaceae</taxon>
        <taxon>Streptomyces</taxon>
    </lineage>
</organism>
<feature type="signal peptide" evidence="2">
    <location>
        <begin position="1"/>
        <end position="20"/>
    </location>
</feature>
<dbReference type="AlphaFoldDB" id="A0A7W7PFL5"/>
<gene>
    <name evidence="3" type="ORF">FHS38_003950</name>
</gene>
<evidence type="ECO:0008006" key="5">
    <source>
        <dbReference type="Google" id="ProtNLM"/>
    </source>
</evidence>
<keyword evidence="4" id="KW-1185">Reference proteome</keyword>
<feature type="chain" id="PRO_5039312388" description="Lipoprotein" evidence="2">
    <location>
        <begin position="21"/>
        <end position="246"/>
    </location>
</feature>